<dbReference type="SUPFAM" id="SSF54197">
    <property type="entry name" value="HIT-like"/>
    <property type="match status" value="1"/>
</dbReference>
<reference evidence="5 6" key="1">
    <citation type="journal article" date="2019" name="Nat. Microbiol.">
        <title>Mediterranean grassland soil C-N compound turnover is dependent on rainfall and depth, and is mediated by genomically divergent microorganisms.</title>
        <authorList>
            <person name="Diamond S."/>
            <person name="Andeer P.F."/>
            <person name="Li Z."/>
            <person name="Crits-Christoph A."/>
            <person name="Burstein D."/>
            <person name="Anantharaman K."/>
            <person name="Lane K.R."/>
            <person name="Thomas B.C."/>
            <person name="Pan C."/>
            <person name="Northen T.R."/>
            <person name="Banfield J.F."/>
        </authorList>
    </citation>
    <scope>NUCLEOTIDE SEQUENCE [LARGE SCALE GENOMIC DNA]</scope>
    <source>
        <strain evidence="5">WS_10</strain>
    </source>
</reference>
<accession>A0A538UBP5</accession>
<organism evidence="5 6">
    <name type="scientific">Eiseniibacteriota bacterium</name>
    <dbReference type="NCBI Taxonomy" id="2212470"/>
    <lineage>
        <taxon>Bacteria</taxon>
        <taxon>Candidatus Eiseniibacteriota</taxon>
    </lineage>
</organism>
<dbReference type="GO" id="GO:0003824">
    <property type="term" value="F:catalytic activity"/>
    <property type="evidence" value="ECO:0007669"/>
    <property type="project" value="InterPro"/>
</dbReference>
<dbReference type="PANTHER" id="PTHR23089">
    <property type="entry name" value="HISTIDINE TRIAD HIT PROTEIN"/>
    <property type="match status" value="1"/>
</dbReference>
<evidence type="ECO:0000256" key="2">
    <source>
        <dbReference type="PIRSR" id="PIRSR601310-3"/>
    </source>
</evidence>
<dbReference type="PROSITE" id="PS00892">
    <property type="entry name" value="HIT_1"/>
    <property type="match status" value="1"/>
</dbReference>
<name>A0A538UBP5_UNCEI</name>
<dbReference type="Gene3D" id="3.30.428.10">
    <property type="entry name" value="HIT-like"/>
    <property type="match status" value="1"/>
</dbReference>
<dbReference type="InterPro" id="IPR011146">
    <property type="entry name" value="HIT-like"/>
</dbReference>
<dbReference type="EMBL" id="VBPA01000011">
    <property type="protein sequence ID" value="TMQ73316.1"/>
    <property type="molecule type" value="Genomic_DNA"/>
</dbReference>
<sequence>MASECIFCRIASGEIPAAKVDETERVLAFRDVNPQAPVHVLLIPKQHVVESAEQLGDAHTALLAEMFALASRVARREGLTGGWRLVTNVGPDAGQSVLHLHVHLLGGRRLGWPPG</sequence>
<dbReference type="Pfam" id="PF01230">
    <property type="entry name" value="HIT"/>
    <property type="match status" value="1"/>
</dbReference>
<evidence type="ECO:0000313" key="6">
    <source>
        <dbReference type="Proteomes" id="UP000319836"/>
    </source>
</evidence>
<dbReference type="CDD" id="cd01276">
    <property type="entry name" value="PKCI_related"/>
    <property type="match status" value="1"/>
</dbReference>
<dbReference type="Proteomes" id="UP000319836">
    <property type="component" value="Unassembled WGS sequence"/>
</dbReference>
<feature type="domain" description="HIT" evidence="4">
    <location>
        <begin position="6"/>
        <end position="115"/>
    </location>
</feature>
<proteinExistence type="predicted"/>
<dbReference type="PROSITE" id="PS51084">
    <property type="entry name" value="HIT_2"/>
    <property type="match status" value="1"/>
</dbReference>
<dbReference type="InterPro" id="IPR019808">
    <property type="entry name" value="Histidine_triad_CS"/>
</dbReference>
<evidence type="ECO:0000256" key="1">
    <source>
        <dbReference type="PIRSR" id="PIRSR601310-1"/>
    </source>
</evidence>
<evidence type="ECO:0000256" key="3">
    <source>
        <dbReference type="PROSITE-ProRule" id="PRU00464"/>
    </source>
</evidence>
<feature type="short sequence motif" description="Histidine triad motif" evidence="2 3">
    <location>
        <begin position="99"/>
        <end position="103"/>
    </location>
</feature>
<comment type="caution">
    <text evidence="5">The sequence shown here is derived from an EMBL/GenBank/DDBJ whole genome shotgun (WGS) entry which is preliminary data.</text>
</comment>
<dbReference type="AlphaFoldDB" id="A0A538UBP5"/>
<dbReference type="InterPro" id="IPR001310">
    <property type="entry name" value="Histidine_triad_HIT"/>
</dbReference>
<feature type="active site" description="Tele-AMP-histidine intermediate" evidence="1">
    <location>
        <position position="101"/>
    </location>
</feature>
<evidence type="ECO:0000313" key="5">
    <source>
        <dbReference type="EMBL" id="TMQ73316.1"/>
    </source>
</evidence>
<dbReference type="InterPro" id="IPR036265">
    <property type="entry name" value="HIT-like_sf"/>
</dbReference>
<dbReference type="PRINTS" id="PR00332">
    <property type="entry name" value="HISTRIAD"/>
</dbReference>
<protein>
    <submittedName>
        <fullName evidence="5">Histidine triad nucleotide-binding protein</fullName>
    </submittedName>
</protein>
<gene>
    <name evidence="5" type="ORF">E6K80_00440</name>
</gene>
<evidence type="ECO:0000259" key="4">
    <source>
        <dbReference type="PROSITE" id="PS51084"/>
    </source>
</evidence>